<feature type="region of interest" description="Disordered" evidence="1">
    <location>
        <begin position="292"/>
        <end position="316"/>
    </location>
</feature>
<dbReference type="Proteomes" id="UP000051952">
    <property type="component" value="Unassembled WGS sequence"/>
</dbReference>
<dbReference type="EMBL" id="CYKH01001595">
    <property type="protein sequence ID" value="CUG87864.1"/>
    <property type="molecule type" value="Genomic_DNA"/>
</dbReference>
<evidence type="ECO:0000313" key="2">
    <source>
        <dbReference type="EMBL" id="CUG87864.1"/>
    </source>
</evidence>
<reference evidence="3" key="1">
    <citation type="submission" date="2015-09" db="EMBL/GenBank/DDBJ databases">
        <authorList>
            <consortium name="Pathogen Informatics"/>
        </authorList>
    </citation>
    <scope>NUCLEOTIDE SEQUENCE [LARGE SCALE GENOMIC DNA]</scope>
    <source>
        <strain evidence="3">Lake Konstanz</strain>
    </source>
</reference>
<accession>A0A0S4J8P1</accession>
<name>A0A0S4J8P1_BODSA</name>
<evidence type="ECO:0000256" key="1">
    <source>
        <dbReference type="SAM" id="MobiDB-lite"/>
    </source>
</evidence>
<proteinExistence type="predicted"/>
<organism evidence="2 3">
    <name type="scientific">Bodo saltans</name>
    <name type="common">Flagellated protozoan</name>
    <dbReference type="NCBI Taxonomy" id="75058"/>
    <lineage>
        <taxon>Eukaryota</taxon>
        <taxon>Discoba</taxon>
        <taxon>Euglenozoa</taxon>
        <taxon>Kinetoplastea</taxon>
        <taxon>Metakinetoplastina</taxon>
        <taxon>Eubodonida</taxon>
        <taxon>Bodonidae</taxon>
        <taxon>Bodo</taxon>
    </lineage>
</organism>
<sequence length="456" mass="50840">MDFVPKKEFTFYVEKKNAIGLWVKKFCVVKDNVLTIYDSEKERGGNAVARVVFTSVNKVDDSILEFKSSKEALALRICEDGDAMYGICHSAAAFKRQKIASLVVDPRFGLQLIDVPQEYISKFANLDKAVLYWFSVVKKFGSPSKFTGKMSVEDRISFCGDKAFYVTKGNGEVTRCVKIQKLKQIVTNVGLPNVEEQFVVLKFASPEYDVCIASPTLQILISSLQAISYSLNGVQVDLRLCGQLVDAELQLERPSNFSMTMVLPTTKEQLKKALIDFGKKHQISFSAEGISARVDHSDPRDAAKEERSNSTPSSKTITDPLESFLTAVGCHSRFTLLYSQNVDLDILECMDETDLRTYGITDVDHISRILDGLRNGDLMAKVCDDVGIARKDWSSPRKHIVADQPSLPRRPQIILDSDEESDVAPPRKVEIVLDSDEDDVVGERPTAAVILDDDDL</sequence>
<dbReference type="SUPFAM" id="SSF47769">
    <property type="entry name" value="SAM/Pointed domain"/>
    <property type="match status" value="1"/>
</dbReference>
<dbReference type="OrthoDB" id="240623at2759"/>
<dbReference type="InterPro" id="IPR013761">
    <property type="entry name" value="SAM/pointed_sf"/>
</dbReference>
<protein>
    <recommendedName>
        <fullName evidence="4">SAM domain-containing protein</fullName>
    </recommendedName>
</protein>
<dbReference type="VEuPathDB" id="TriTrypDB:BSAL_12420"/>
<keyword evidence="3" id="KW-1185">Reference proteome</keyword>
<evidence type="ECO:0000313" key="3">
    <source>
        <dbReference type="Proteomes" id="UP000051952"/>
    </source>
</evidence>
<feature type="compositionally biased region" description="Basic and acidic residues" evidence="1">
    <location>
        <begin position="293"/>
        <end position="308"/>
    </location>
</feature>
<dbReference type="Gene3D" id="1.10.150.50">
    <property type="entry name" value="Transcription Factor, Ets-1"/>
    <property type="match status" value="1"/>
</dbReference>
<dbReference type="AlphaFoldDB" id="A0A0S4J8P1"/>
<evidence type="ECO:0008006" key="4">
    <source>
        <dbReference type="Google" id="ProtNLM"/>
    </source>
</evidence>
<gene>
    <name evidence="2" type="ORF">BSAL_12420</name>
</gene>